<protein>
    <submittedName>
        <fullName evidence="1">Uncharacterized protein</fullName>
    </submittedName>
</protein>
<dbReference type="EMBL" id="AOHZ01000021">
    <property type="protein sequence ID" value="ELY59937.1"/>
    <property type="molecule type" value="Genomic_DNA"/>
</dbReference>
<dbReference type="RefSeq" id="WP_007258236.1">
    <property type="nucleotide sequence ID" value="NZ_AOHZ01000021.1"/>
</dbReference>
<sequence>MSDSPSAFDPTHVLLVAPSGSPLDLTTREVVERSNAALFAALEHVDEVDLFVDLEWCAEEFPEVADALAARTTRIEADESSAHFRGDPSALRRELRFLLDRTTHHRVDMVDRIELRRDGEITARFVPARDELELDAADETGVVDAVRTAATDAGARLVPGGVLVEWTDGDRRLRIDPPALDVEGWGVADLRHLEAAVCYPRKRRIELHWDDEYDGRGPDEPVDADGLLERVRSTIAPPPRAPPAATTVESGAAFEAVADAFRRLAEHFEFEVSRVDQNET</sequence>
<organism evidence="1 2">
    <name type="scientific">Natronolimnohabitans innermongolicus JCM 12255</name>
    <dbReference type="NCBI Taxonomy" id="1227499"/>
    <lineage>
        <taxon>Archaea</taxon>
        <taxon>Methanobacteriati</taxon>
        <taxon>Methanobacteriota</taxon>
        <taxon>Stenosarchaea group</taxon>
        <taxon>Halobacteria</taxon>
        <taxon>Halobacteriales</taxon>
        <taxon>Natrialbaceae</taxon>
        <taxon>Natronolimnohabitans</taxon>
    </lineage>
</organism>
<proteinExistence type="predicted"/>
<dbReference type="eggNOG" id="arCOG14152">
    <property type="taxonomic scope" value="Archaea"/>
</dbReference>
<evidence type="ECO:0000313" key="2">
    <source>
        <dbReference type="Proteomes" id="UP000011602"/>
    </source>
</evidence>
<evidence type="ECO:0000313" key="1">
    <source>
        <dbReference type="EMBL" id="ELY59937.1"/>
    </source>
</evidence>
<comment type="caution">
    <text evidence="1">The sequence shown here is derived from an EMBL/GenBank/DDBJ whole genome shotgun (WGS) entry which is preliminary data.</text>
</comment>
<dbReference type="PATRIC" id="fig|1227499.3.peg.951"/>
<dbReference type="AlphaFoldDB" id="L9XE75"/>
<accession>L9XE75</accession>
<dbReference type="Proteomes" id="UP000011602">
    <property type="component" value="Unassembled WGS sequence"/>
</dbReference>
<gene>
    <name evidence="1" type="ORF">C493_04643</name>
</gene>
<reference evidence="1 2" key="1">
    <citation type="journal article" date="2014" name="PLoS Genet.">
        <title>Phylogenetically driven sequencing of extremely halophilic archaea reveals strategies for static and dynamic osmo-response.</title>
        <authorList>
            <person name="Becker E.A."/>
            <person name="Seitzer P.M."/>
            <person name="Tritt A."/>
            <person name="Larsen D."/>
            <person name="Krusor M."/>
            <person name="Yao A.I."/>
            <person name="Wu D."/>
            <person name="Madern D."/>
            <person name="Eisen J.A."/>
            <person name="Darling A.E."/>
            <person name="Facciotti M.T."/>
        </authorList>
    </citation>
    <scope>NUCLEOTIDE SEQUENCE [LARGE SCALE GENOMIC DNA]</scope>
    <source>
        <strain evidence="1 2">JCM 12255</strain>
    </source>
</reference>
<name>L9XE75_9EURY</name>
<keyword evidence="2" id="KW-1185">Reference proteome</keyword>